<protein>
    <submittedName>
        <fullName evidence="1">Uncharacterized protein</fullName>
    </submittedName>
</protein>
<dbReference type="Proteomes" id="UP000712600">
    <property type="component" value="Unassembled WGS sequence"/>
</dbReference>
<accession>A0A8S9RGJ4</accession>
<evidence type="ECO:0000313" key="1">
    <source>
        <dbReference type="EMBL" id="KAF3572204.1"/>
    </source>
</evidence>
<comment type="caution">
    <text evidence="1">The sequence shown here is derived from an EMBL/GenBank/DDBJ whole genome shotgun (WGS) entry which is preliminary data.</text>
</comment>
<name>A0A8S9RGJ4_BRACR</name>
<dbReference type="AlphaFoldDB" id="A0A8S9RGJ4"/>
<dbReference type="EMBL" id="QGKX02000095">
    <property type="protein sequence ID" value="KAF3572204.1"/>
    <property type="molecule type" value="Genomic_DNA"/>
</dbReference>
<gene>
    <name evidence="1" type="ORF">F2Q69_00058870</name>
</gene>
<sequence>MISCRKEVLKWKARRASADHTGVDRRQTTDIDQQTLTKADRRAFQNIDRRHLWSRLHRAMP</sequence>
<organism evidence="1 2">
    <name type="scientific">Brassica cretica</name>
    <name type="common">Mustard</name>
    <dbReference type="NCBI Taxonomy" id="69181"/>
    <lineage>
        <taxon>Eukaryota</taxon>
        <taxon>Viridiplantae</taxon>
        <taxon>Streptophyta</taxon>
        <taxon>Embryophyta</taxon>
        <taxon>Tracheophyta</taxon>
        <taxon>Spermatophyta</taxon>
        <taxon>Magnoliopsida</taxon>
        <taxon>eudicotyledons</taxon>
        <taxon>Gunneridae</taxon>
        <taxon>Pentapetalae</taxon>
        <taxon>rosids</taxon>
        <taxon>malvids</taxon>
        <taxon>Brassicales</taxon>
        <taxon>Brassicaceae</taxon>
        <taxon>Brassiceae</taxon>
        <taxon>Brassica</taxon>
    </lineage>
</organism>
<proteinExistence type="predicted"/>
<reference evidence="1" key="1">
    <citation type="submission" date="2019-12" db="EMBL/GenBank/DDBJ databases">
        <title>Genome sequencing and annotation of Brassica cretica.</title>
        <authorList>
            <person name="Studholme D.J."/>
            <person name="Sarris P."/>
        </authorList>
    </citation>
    <scope>NUCLEOTIDE SEQUENCE</scope>
    <source>
        <strain evidence="1">PFS-109/04</strain>
        <tissue evidence="1">Leaf</tissue>
    </source>
</reference>
<evidence type="ECO:0000313" key="2">
    <source>
        <dbReference type="Proteomes" id="UP000712600"/>
    </source>
</evidence>